<feature type="compositionally biased region" description="Low complexity" evidence="7">
    <location>
        <begin position="26"/>
        <end position="45"/>
    </location>
</feature>
<dbReference type="GO" id="GO:0005254">
    <property type="term" value="F:chloride channel activity"/>
    <property type="evidence" value="ECO:0007669"/>
    <property type="project" value="InterPro"/>
</dbReference>
<feature type="region of interest" description="Disordered" evidence="7">
    <location>
        <begin position="24"/>
        <end position="85"/>
    </location>
</feature>
<feature type="transmembrane region" description="Helical" evidence="8">
    <location>
        <begin position="169"/>
        <end position="189"/>
    </location>
</feature>
<comment type="caution">
    <text evidence="9">The sequence shown here is derived from an EMBL/GenBank/DDBJ whole genome shotgun (WGS) entry which is preliminary data.</text>
</comment>
<comment type="subcellular location">
    <subcellularLocation>
        <location evidence="1">Membrane</location>
        <topology evidence="1">Multi-pass membrane protein</topology>
    </subcellularLocation>
</comment>
<dbReference type="GO" id="GO:0016020">
    <property type="term" value="C:membrane"/>
    <property type="evidence" value="ECO:0007669"/>
    <property type="project" value="UniProtKB-SubCell"/>
</dbReference>
<keyword evidence="6 8" id="KW-0472">Membrane</keyword>
<keyword evidence="10" id="KW-1185">Reference proteome</keyword>
<dbReference type="PANTHER" id="PTHR33281:SF20">
    <property type="match status" value="1"/>
</dbReference>
<organism evidence="9 10">
    <name type="scientific">Hondaea fermentalgiana</name>
    <dbReference type="NCBI Taxonomy" id="2315210"/>
    <lineage>
        <taxon>Eukaryota</taxon>
        <taxon>Sar</taxon>
        <taxon>Stramenopiles</taxon>
        <taxon>Bigyra</taxon>
        <taxon>Labyrinthulomycetes</taxon>
        <taxon>Thraustochytrida</taxon>
        <taxon>Thraustochytriidae</taxon>
        <taxon>Hondaea</taxon>
    </lineage>
</organism>
<feature type="compositionally biased region" description="Acidic residues" evidence="7">
    <location>
        <begin position="59"/>
        <end position="77"/>
    </location>
</feature>
<dbReference type="InParanoid" id="A0A2R5G3S6"/>
<evidence type="ECO:0000256" key="5">
    <source>
        <dbReference type="ARBA" id="ARBA00023065"/>
    </source>
</evidence>
<keyword evidence="4 8" id="KW-1133">Transmembrane helix</keyword>
<evidence type="ECO:0000256" key="3">
    <source>
        <dbReference type="ARBA" id="ARBA00022692"/>
    </source>
</evidence>
<evidence type="ECO:0000313" key="10">
    <source>
        <dbReference type="Proteomes" id="UP000241890"/>
    </source>
</evidence>
<dbReference type="Pfam" id="PF25539">
    <property type="entry name" value="Bestrophin_2"/>
    <property type="match status" value="1"/>
</dbReference>
<evidence type="ECO:0000256" key="4">
    <source>
        <dbReference type="ARBA" id="ARBA00022989"/>
    </source>
</evidence>
<dbReference type="EMBL" id="BEYU01000009">
    <property type="protein sequence ID" value="GBG24979.1"/>
    <property type="molecule type" value="Genomic_DNA"/>
</dbReference>
<keyword evidence="2" id="KW-0813">Transport</keyword>
<dbReference type="AlphaFoldDB" id="A0A2R5G3S6"/>
<evidence type="ECO:0000256" key="7">
    <source>
        <dbReference type="SAM" id="MobiDB-lite"/>
    </source>
</evidence>
<gene>
    <name evidence="9" type="ORF">FCC1311_011962</name>
</gene>
<dbReference type="InterPro" id="IPR044669">
    <property type="entry name" value="YneE/VCCN1/2-like"/>
</dbReference>
<evidence type="ECO:0000256" key="6">
    <source>
        <dbReference type="ARBA" id="ARBA00023136"/>
    </source>
</evidence>
<keyword evidence="3 8" id="KW-0812">Transmembrane</keyword>
<protein>
    <submittedName>
        <fullName evidence="9">Uncharacterized protein</fullName>
    </submittedName>
</protein>
<feature type="transmembrane region" description="Helical" evidence="8">
    <location>
        <begin position="138"/>
        <end position="157"/>
    </location>
</feature>
<dbReference type="Proteomes" id="UP000241890">
    <property type="component" value="Unassembled WGS sequence"/>
</dbReference>
<name>A0A2R5G3S6_9STRA</name>
<keyword evidence="5" id="KW-0406">Ion transport</keyword>
<evidence type="ECO:0000256" key="8">
    <source>
        <dbReference type="SAM" id="Phobius"/>
    </source>
</evidence>
<proteinExistence type="predicted"/>
<reference evidence="9 10" key="1">
    <citation type="submission" date="2017-12" db="EMBL/GenBank/DDBJ databases">
        <title>Sequencing, de novo assembly and annotation of complete genome of a new Thraustochytrid species, strain FCC1311.</title>
        <authorList>
            <person name="Sedici K."/>
            <person name="Godart F."/>
            <person name="Aiese Cigliano R."/>
            <person name="Sanseverino W."/>
            <person name="Barakat M."/>
            <person name="Ortet P."/>
            <person name="Marechal E."/>
            <person name="Cagnac O."/>
            <person name="Amato A."/>
        </authorList>
    </citation>
    <scope>NUCLEOTIDE SEQUENCE [LARGE SCALE GENOMIC DNA]</scope>
</reference>
<feature type="transmembrane region" description="Helical" evidence="8">
    <location>
        <begin position="364"/>
        <end position="385"/>
    </location>
</feature>
<feature type="transmembrane region" description="Helical" evidence="8">
    <location>
        <begin position="391"/>
        <end position="410"/>
    </location>
</feature>
<evidence type="ECO:0000313" key="9">
    <source>
        <dbReference type="EMBL" id="GBG24979.1"/>
    </source>
</evidence>
<dbReference type="PANTHER" id="PTHR33281">
    <property type="entry name" value="UPF0187 PROTEIN YNEE"/>
    <property type="match status" value="1"/>
</dbReference>
<sequence length="463" mass="52654">MSWATGAPKVHAVGVGPGVQDAVGVLQQQQQQHQQQQLQQQQHLHGQYYDQRYAVGDQEHDETDEEDDDDDDEEEAADAARRQEEALERSFPTWLRYAKVLPRKHWKRAFLGGDEGIFNIVSFLRDVFYLNGTVLRRCFLPATVSALITGLWVSFLLLDSGRTALAPELFLPIFLVTLFVVGFRLFGAWHSYRKGHEMVLHIVHSAVDCLLTCTTSLHVRSSGLDIMEMTRRINILLAFIRQDLRESRHHKVDNMTYKAGAKKGRLAVEWFNAEPYKFIEDPYGSPPLKLLLKPGEENVYAGHSPQDRILICVISIRTYFAKHVNFGEQRMSTPDSKLFQHNVEAIVHSWGKCRELVRTPAPFVLHHLALLLIFVLTMGLAPVYFHTEAQSYPAFPVIASFLLTFALYGIEEAACEMEVPFGWRASDCNLTKMCRAFLKHSHTFCKICKVKSPLDEADAADAQ</sequence>
<evidence type="ECO:0000256" key="2">
    <source>
        <dbReference type="ARBA" id="ARBA00022448"/>
    </source>
</evidence>
<evidence type="ECO:0000256" key="1">
    <source>
        <dbReference type="ARBA" id="ARBA00004141"/>
    </source>
</evidence>
<accession>A0A2R5G3S6</accession>